<keyword evidence="3" id="KW-1185">Reference proteome</keyword>
<sequence>MRYLAFGKGSAELLFQIISECYERNSLILTPNLEFSQWNRIFTDSRLTAALGADSPC</sequence>
<protein>
    <submittedName>
        <fullName evidence="2">ATP-binding protein</fullName>
    </submittedName>
</protein>
<keyword evidence="2" id="KW-0547">Nucleotide-binding</keyword>
<accession>A0ABW0TLQ1</accession>
<dbReference type="EMBL" id="JBHSNO010000008">
    <property type="protein sequence ID" value="MFC5590292.1"/>
    <property type="molecule type" value="Genomic_DNA"/>
</dbReference>
<evidence type="ECO:0000313" key="2">
    <source>
        <dbReference type="EMBL" id="MFC5590292.1"/>
    </source>
</evidence>
<gene>
    <name evidence="2" type="ORF">ACFPRA_15410</name>
</gene>
<name>A0ABW0TLQ1_9BACL</name>
<dbReference type="InterPro" id="IPR002611">
    <property type="entry name" value="IstB_ATP-bd"/>
</dbReference>
<comment type="caution">
    <text evidence="2">The sequence shown here is derived from an EMBL/GenBank/DDBJ whole genome shotgun (WGS) entry which is preliminary data.</text>
</comment>
<proteinExistence type="predicted"/>
<evidence type="ECO:0000313" key="3">
    <source>
        <dbReference type="Proteomes" id="UP001596109"/>
    </source>
</evidence>
<keyword evidence="2" id="KW-0067">ATP-binding</keyword>
<dbReference type="RefSeq" id="WP_381436523.1">
    <property type="nucleotide sequence ID" value="NZ_JBHSNO010000008.1"/>
</dbReference>
<dbReference type="InterPro" id="IPR027417">
    <property type="entry name" value="P-loop_NTPase"/>
</dbReference>
<evidence type="ECO:0000259" key="1">
    <source>
        <dbReference type="Pfam" id="PF01695"/>
    </source>
</evidence>
<dbReference type="Proteomes" id="UP001596109">
    <property type="component" value="Unassembled WGS sequence"/>
</dbReference>
<dbReference type="Gene3D" id="3.40.50.300">
    <property type="entry name" value="P-loop containing nucleotide triphosphate hydrolases"/>
    <property type="match status" value="1"/>
</dbReference>
<dbReference type="Pfam" id="PF01695">
    <property type="entry name" value="IstB_IS21"/>
    <property type="match status" value="1"/>
</dbReference>
<feature type="domain" description="IstB-like ATP-binding" evidence="1">
    <location>
        <begin position="3"/>
        <end position="51"/>
    </location>
</feature>
<organism evidence="2 3">
    <name type="scientific">Sporosarcina soli</name>
    <dbReference type="NCBI Taxonomy" id="334736"/>
    <lineage>
        <taxon>Bacteria</taxon>
        <taxon>Bacillati</taxon>
        <taxon>Bacillota</taxon>
        <taxon>Bacilli</taxon>
        <taxon>Bacillales</taxon>
        <taxon>Caryophanaceae</taxon>
        <taxon>Sporosarcina</taxon>
    </lineage>
</organism>
<dbReference type="GO" id="GO:0005524">
    <property type="term" value="F:ATP binding"/>
    <property type="evidence" value="ECO:0007669"/>
    <property type="project" value="UniProtKB-KW"/>
</dbReference>
<reference evidence="3" key="1">
    <citation type="journal article" date="2019" name="Int. J. Syst. Evol. Microbiol.">
        <title>The Global Catalogue of Microorganisms (GCM) 10K type strain sequencing project: providing services to taxonomists for standard genome sequencing and annotation.</title>
        <authorList>
            <consortium name="The Broad Institute Genomics Platform"/>
            <consortium name="The Broad Institute Genome Sequencing Center for Infectious Disease"/>
            <person name="Wu L."/>
            <person name="Ma J."/>
        </authorList>
    </citation>
    <scope>NUCLEOTIDE SEQUENCE [LARGE SCALE GENOMIC DNA]</scope>
    <source>
        <strain evidence="3">CGMCC 4.1434</strain>
    </source>
</reference>